<dbReference type="KEGG" id="hth:HTH_0654"/>
<dbReference type="InterPro" id="IPR002826">
    <property type="entry name" value="MptE-like"/>
</dbReference>
<dbReference type="PATRIC" id="fig|608538.5.peg.658"/>
<dbReference type="KEGG" id="hte:Hydth_0652"/>
<evidence type="ECO:0008006" key="5">
    <source>
        <dbReference type="Google" id="ProtNLM"/>
    </source>
</evidence>
<dbReference type="eggNOG" id="COG2604">
    <property type="taxonomic scope" value="Bacteria"/>
</dbReference>
<dbReference type="InterPro" id="IPR045376">
    <property type="entry name" value="Maf_N"/>
</dbReference>
<dbReference type="RefSeq" id="WP_012963297.1">
    <property type="nucleotide sequence ID" value="NC_013799.1"/>
</dbReference>
<dbReference type="OrthoDB" id="12184at2"/>
<dbReference type="Proteomes" id="UP000002574">
    <property type="component" value="Chromosome"/>
</dbReference>
<proteinExistence type="predicted"/>
<keyword evidence="4" id="KW-1185">Reference proteome</keyword>
<dbReference type="STRING" id="608538.HTH_0654"/>
<feature type="domain" description="6-hydroxymethylpterin diphosphokinase MptE-like" evidence="1">
    <location>
        <begin position="258"/>
        <end position="422"/>
    </location>
</feature>
<dbReference type="AlphaFoldDB" id="D3DH13"/>
<organism evidence="3 4">
    <name type="scientific">Hydrogenobacter thermophilus (strain DSM 6534 / IAM 12695 / TK-6)</name>
    <dbReference type="NCBI Taxonomy" id="608538"/>
    <lineage>
        <taxon>Bacteria</taxon>
        <taxon>Pseudomonadati</taxon>
        <taxon>Aquificota</taxon>
        <taxon>Aquificia</taxon>
        <taxon>Aquificales</taxon>
        <taxon>Aquificaceae</taxon>
        <taxon>Hydrogenobacter</taxon>
    </lineage>
</organism>
<dbReference type="Pfam" id="PF20157">
    <property type="entry name" value="Maf_flag10_N"/>
    <property type="match status" value="1"/>
</dbReference>
<evidence type="ECO:0000313" key="4">
    <source>
        <dbReference type="Proteomes" id="UP000002574"/>
    </source>
</evidence>
<reference evidence="3 4" key="1">
    <citation type="journal article" date="2010" name="J. Bacteriol.">
        <title>Complete genome sequence of the thermophilic, obligately chemolithoautotrophic hydrogen-oxidizing bacterium Hydrogenobacter thermophilus TK-6.</title>
        <authorList>
            <person name="Arai H."/>
            <person name="Kanbe H."/>
            <person name="Ishii M."/>
            <person name="Igarashi Y."/>
        </authorList>
    </citation>
    <scope>NUCLEOTIDE SEQUENCE [LARGE SCALE GENOMIC DNA]</scope>
    <source>
        <strain evidence="4">DSM 6534 / IAM 12695 / TK-6 [Tokyo]</strain>
    </source>
</reference>
<dbReference type="PANTHER" id="PTHR41786:SF1">
    <property type="entry name" value="6-HYDROXYMETHYLPTERIN DIPHOSPHOKINASE MPTE-LIKE DOMAIN-CONTAINING PROTEIN"/>
    <property type="match status" value="1"/>
</dbReference>
<protein>
    <recommendedName>
        <fullName evidence="5">DUF115 domain-containing protein</fullName>
    </recommendedName>
</protein>
<evidence type="ECO:0000259" key="2">
    <source>
        <dbReference type="Pfam" id="PF20157"/>
    </source>
</evidence>
<dbReference type="PANTHER" id="PTHR41786">
    <property type="entry name" value="MOTILITY ACCESSORY FACTOR MAF"/>
    <property type="match status" value="1"/>
</dbReference>
<gene>
    <name evidence="3" type="ordered locus">HTH_0654</name>
</gene>
<dbReference type="Pfam" id="PF01973">
    <property type="entry name" value="MptE-like"/>
    <property type="match status" value="1"/>
</dbReference>
<name>D3DH13_HYDTT</name>
<dbReference type="EMBL" id="AP011112">
    <property type="protein sequence ID" value="BAI69115.1"/>
    <property type="molecule type" value="Genomic_DNA"/>
</dbReference>
<evidence type="ECO:0000313" key="3">
    <source>
        <dbReference type="EMBL" id="BAI69115.1"/>
    </source>
</evidence>
<sequence>MFITQFLTSEIEARRTKNLEYLKKVSPHFYQFMNLKGEVKAQAIYHLGRWDLLVNGVSLYGGDARLNTRRQFEEYLKTPNEFSPPFYVFWFPEDTVDGKLSHELTKLLAPARSADRCKQRKTVGTVIAFGVGLGFHIELLTEHYDIKQLILVETDVELIKPTLYTLDWEKLLSVYNGKEKIISFYLHKDPDLLAVGLLDHLTTYYNPTLLTSFHIYIHRNDPVLIEGAKKFWASNKSPIAGFGYFQDELWSLEYTLENIKRELPLYQGKKKVPSDSTAFVIGAGPSLEYAIDFIKKNQDRAVIFSCGSSIGTLYEEGIKPDFHVEIERTKFTYDALLLSASRDYLKELTIIFNNPMYPQVSELFKESLMFVKPNDTGGSLFPTDYPPVGYSNPTVVNAGLSLALHMGFRRVYLFGADMGYKDPRRHHARGNVALKKGTEFYKEVEAQEHELDGNFGGKVYTNSMLLWARSMIQDLLKLYKDAEVFNTSDGAKIEGTIPARIEEIVLSQFKKSEAIKLIKQDFSRDYLKALNLERKLSLLISHAEEYVNFVRERAKSISKPEDFFSFVSEAGLYQYRFYGSPFIYMFRPPFYNFSYALLSGICRMEQDQALEAGKTALKLYIDFLHECIKLIRKV</sequence>
<evidence type="ECO:0000259" key="1">
    <source>
        <dbReference type="Pfam" id="PF01973"/>
    </source>
</evidence>
<accession>D3DH13</accession>
<feature type="domain" description="Glycosyltransferase Maf N-terminal" evidence="2">
    <location>
        <begin position="16"/>
        <end position="231"/>
    </location>
</feature>
<dbReference type="Gene3D" id="3.90.1480.10">
    <property type="entry name" value="Alpha-2,3-sialyltransferase"/>
    <property type="match status" value="1"/>
</dbReference>